<dbReference type="PANTHER" id="PTHR21600">
    <property type="entry name" value="MITOCHONDRIAL RNA PSEUDOURIDINE SYNTHASE"/>
    <property type="match status" value="1"/>
</dbReference>
<reference evidence="5 6" key="1">
    <citation type="submission" date="2015-10" db="EMBL/GenBank/DDBJ databases">
        <title>Metagenome-Assembled Genomes uncover a global brackish microbiome.</title>
        <authorList>
            <person name="Hugerth L.W."/>
            <person name="Larsson J."/>
            <person name="Alneberg J."/>
            <person name="Lindh M.V."/>
            <person name="Legrand C."/>
            <person name="Pinhassi J."/>
            <person name="Andersson A.F."/>
        </authorList>
    </citation>
    <scope>NUCLEOTIDE SEQUENCE [LARGE SCALE GENOMIC DNA]</scope>
    <source>
        <strain evidence="5">BACL18 MAG-120507-bin52</strain>
    </source>
</reference>
<evidence type="ECO:0000313" key="5">
    <source>
        <dbReference type="EMBL" id="KRO62443.1"/>
    </source>
</evidence>
<organism evidence="5 6">
    <name type="scientific">Verrucomicrobia subdivision 6 bacterium BACL9 MAG-120507-bin52</name>
    <dbReference type="NCBI Taxonomy" id="1655590"/>
    <lineage>
        <taxon>Bacteria</taxon>
        <taxon>Pseudomonadati</taxon>
        <taxon>Verrucomicrobiota</taxon>
        <taxon>Verrucomicrobiia</taxon>
        <taxon>Verrucomicrobiales</taxon>
        <taxon>Verrucomicrobia subdivision 6</taxon>
    </lineage>
</organism>
<feature type="domain" description="Pseudouridine synthase RsuA/RluA-like" evidence="4">
    <location>
        <begin position="61"/>
        <end position="213"/>
    </location>
</feature>
<accession>A0A0R2RN17</accession>
<dbReference type="PANTHER" id="PTHR21600:SF44">
    <property type="entry name" value="RIBOSOMAL LARGE SUBUNIT PSEUDOURIDINE SYNTHASE D"/>
    <property type="match status" value="1"/>
</dbReference>
<dbReference type="GO" id="GO:0140098">
    <property type="term" value="F:catalytic activity, acting on RNA"/>
    <property type="evidence" value="ECO:0007669"/>
    <property type="project" value="UniProtKB-ARBA"/>
</dbReference>
<evidence type="ECO:0000256" key="2">
    <source>
        <dbReference type="ARBA" id="ARBA00023235"/>
    </source>
</evidence>
<gene>
    <name evidence="5" type="ORF">ABR82_07380</name>
</gene>
<dbReference type="CDD" id="cd00165">
    <property type="entry name" value="S4"/>
    <property type="match status" value="1"/>
</dbReference>
<dbReference type="GO" id="GO:0000455">
    <property type="term" value="P:enzyme-directed rRNA pseudouridine synthesis"/>
    <property type="evidence" value="ECO:0007669"/>
    <property type="project" value="TreeGrafter"/>
</dbReference>
<dbReference type="EMBL" id="LIBO01000076">
    <property type="protein sequence ID" value="KRO62443.1"/>
    <property type="molecule type" value="Genomic_DNA"/>
</dbReference>
<dbReference type="SUPFAM" id="SSF55120">
    <property type="entry name" value="Pseudouridine synthase"/>
    <property type="match status" value="1"/>
</dbReference>
<keyword evidence="2" id="KW-0413">Isomerase</keyword>
<dbReference type="InterPro" id="IPR006145">
    <property type="entry name" value="PsdUridine_synth_RsuA/RluA"/>
</dbReference>
<name>A0A0R2RN17_9BACT</name>
<dbReference type="InterPro" id="IPR050188">
    <property type="entry name" value="RluA_PseudoU_synthase"/>
</dbReference>
<dbReference type="GO" id="GO:0009982">
    <property type="term" value="F:pseudouridine synthase activity"/>
    <property type="evidence" value="ECO:0007669"/>
    <property type="project" value="InterPro"/>
</dbReference>
<dbReference type="Gene3D" id="3.30.2350.10">
    <property type="entry name" value="Pseudouridine synthase"/>
    <property type="match status" value="1"/>
</dbReference>
<dbReference type="CDD" id="cd02869">
    <property type="entry name" value="PseudoU_synth_RluA_like"/>
    <property type="match status" value="1"/>
</dbReference>
<comment type="similarity">
    <text evidence="1">Belongs to the pseudouridine synthase RluA family.</text>
</comment>
<dbReference type="PROSITE" id="PS01129">
    <property type="entry name" value="PSI_RLU"/>
    <property type="match status" value="1"/>
</dbReference>
<dbReference type="AlphaFoldDB" id="A0A0R2RN17"/>
<keyword evidence="3" id="KW-0694">RNA-binding</keyword>
<evidence type="ECO:0000259" key="4">
    <source>
        <dbReference type="Pfam" id="PF00849"/>
    </source>
</evidence>
<evidence type="ECO:0000256" key="1">
    <source>
        <dbReference type="ARBA" id="ARBA00010876"/>
    </source>
</evidence>
<comment type="caution">
    <text evidence="5">The sequence shown here is derived from an EMBL/GenBank/DDBJ whole genome shotgun (WGS) entry which is preliminary data.</text>
</comment>
<protein>
    <recommendedName>
        <fullName evidence="4">Pseudouridine synthase RsuA/RluA-like domain-containing protein</fullName>
    </recommendedName>
</protein>
<dbReference type="Pfam" id="PF00849">
    <property type="entry name" value="PseudoU_synth_2"/>
    <property type="match status" value="1"/>
</dbReference>
<dbReference type="PROSITE" id="PS50889">
    <property type="entry name" value="S4"/>
    <property type="match status" value="1"/>
</dbReference>
<dbReference type="Proteomes" id="UP000051269">
    <property type="component" value="Unassembled WGS sequence"/>
</dbReference>
<dbReference type="InterPro" id="IPR006224">
    <property type="entry name" value="PsdUridine_synth_RluA-like_CS"/>
</dbReference>
<feature type="non-terminal residue" evidence="5">
    <location>
        <position position="1"/>
    </location>
</feature>
<sequence>EKKKQIRTWLKFQAVTVNGRPVSQFNHPLAVGDSVAIRSDRFAAPKTSLPSGIQIFYEDAHLLVIAKPENLLSIASEAEPEKTAYFQLTEYVRQAHPRSKERVWIVHRLDRQTSGLMVFAKTPETKEILQSRWDQFEKKYEAVVEGHLPQETGTLKSDLDESNPFKVFIRPASALTRHAVTHYRVLKNNRHRSLVELTLETGRRHQIRVQLSSLGCPIVGDEKYGAKSDPAGRLGLHSCFLRLIHPVSSQELRFTSPLPKPLAKLVVP</sequence>
<evidence type="ECO:0000313" key="6">
    <source>
        <dbReference type="Proteomes" id="UP000051269"/>
    </source>
</evidence>
<dbReference type="InterPro" id="IPR020103">
    <property type="entry name" value="PsdUridine_synth_cat_dom_sf"/>
</dbReference>
<dbReference type="GO" id="GO:0003723">
    <property type="term" value="F:RNA binding"/>
    <property type="evidence" value="ECO:0007669"/>
    <property type="project" value="UniProtKB-KW"/>
</dbReference>
<evidence type="ECO:0000256" key="3">
    <source>
        <dbReference type="PROSITE-ProRule" id="PRU00182"/>
    </source>
</evidence>
<proteinExistence type="inferred from homology"/>